<keyword evidence="2" id="KW-0732">Signal</keyword>
<feature type="signal peptide" evidence="2">
    <location>
        <begin position="1"/>
        <end position="19"/>
    </location>
</feature>
<dbReference type="Proteomes" id="UP000245119">
    <property type="component" value="Linkage Group LG7"/>
</dbReference>
<dbReference type="EMBL" id="PZQS01000007">
    <property type="protein sequence ID" value="PVD26902.1"/>
    <property type="molecule type" value="Genomic_DNA"/>
</dbReference>
<protein>
    <submittedName>
        <fullName evidence="3">Uncharacterized protein</fullName>
    </submittedName>
</protein>
<evidence type="ECO:0000313" key="4">
    <source>
        <dbReference type="Proteomes" id="UP000245119"/>
    </source>
</evidence>
<dbReference type="AlphaFoldDB" id="A0A2T7P0F9"/>
<keyword evidence="4" id="KW-1185">Reference proteome</keyword>
<gene>
    <name evidence="3" type="ORF">C0Q70_12050</name>
</gene>
<sequence length="326" mass="36817">MNTLYTSFIFLISLWKGFCAKSDNNCIKIELVDNPSKYNIITVEENSDVSLTFSINTQACPQSAPQCILKLSAIEQGLYLDKCKIPFVNMTCQERTSQDSCSCLNTDIPRVQFRQSFNGSHYKVYLWRGIRCSDATLNEVELLRIVFVIVKTPLRPKQDVSSNIPKYLSRYKIITANEKSVVRLTFNISEDTCQNISKMCVIKLITYDTGLVTDICTALIDNGTCTDVDMNKSCACENSATGSVISYSGSVTFSESDYKIYFWNAIIGNSSETMKQEEIMFVIRESESKQEVRASSQDVPATEVVEVSQPRGESKRREKRVKTNHV</sequence>
<comment type="caution">
    <text evidence="3">The sequence shown here is derived from an EMBL/GenBank/DDBJ whole genome shotgun (WGS) entry which is preliminary data.</text>
</comment>
<feature type="compositionally biased region" description="Basic residues" evidence="1">
    <location>
        <begin position="317"/>
        <end position="326"/>
    </location>
</feature>
<accession>A0A2T7P0F9</accession>
<evidence type="ECO:0000256" key="1">
    <source>
        <dbReference type="SAM" id="MobiDB-lite"/>
    </source>
</evidence>
<organism evidence="3 4">
    <name type="scientific">Pomacea canaliculata</name>
    <name type="common">Golden apple snail</name>
    <dbReference type="NCBI Taxonomy" id="400727"/>
    <lineage>
        <taxon>Eukaryota</taxon>
        <taxon>Metazoa</taxon>
        <taxon>Spiralia</taxon>
        <taxon>Lophotrochozoa</taxon>
        <taxon>Mollusca</taxon>
        <taxon>Gastropoda</taxon>
        <taxon>Caenogastropoda</taxon>
        <taxon>Architaenioglossa</taxon>
        <taxon>Ampullarioidea</taxon>
        <taxon>Ampullariidae</taxon>
        <taxon>Pomacea</taxon>
    </lineage>
</organism>
<evidence type="ECO:0000313" key="3">
    <source>
        <dbReference type="EMBL" id="PVD26902.1"/>
    </source>
</evidence>
<feature type="region of interest" description="Disordered" evidence="1">
    <location>
        <begin position="290"/>
        <end position="326"/>
    </location>
</feature>
<reference evidence="3 4" key="1">
    <citation type="submission" date="2018-04" db="EMBL/GenBank/DDBJ databases">
        <title>The genome of golden apple snail Pomacea canaliculata provides insight into stress tolerance and invasive adaptation.</title>
        <authorList>
            <person name="Liu C."/>
            <person name="Liu B."/>
            <person name="Ren Y."/>
            <person name="Zhang Y."/>
            <person name="Wang H."/>
            <person name="Li S."/>
            <person name="Jiang F."/>
            <person name="Yin L."/>
            <person name="Zhang G."/>
            <person name="Qian W."/>
            <person name="Fan W."/>
        </authorList>
    </citation>
    <scope>NUCLEOTIDE SEQUENCE [LARGE SCALE GENOMIC DNA]</scope>
    <source>
        <strain evidence="3">SZHN2017</strain>
        <tissue evidence="3">Muscle</tissue>
    </source>
</reference>
<evidence type="ECO:0000256" key="2">
    <source>
        <dbReference type="SAM" id="SignalP"/>
    </source>
</evidence>
<name>A0A2T7P0F9_POMCA</name>
<feature type="chain" id="PRO_5015756533" evidence="2">
    <location>
        <begin position="20"/>
        <end position="326"/>
    </location>
</feature>
<proteinExistence type="predicted"/>